<feature type="region of interest" description="Disordered" evidence="1">
    <location>
        <begin position="121"/>
        <end position="141"/>
    </location>
</feature>
<dbReference type="AlphaFoldDB" id="A0AAD8L355"/>
<evidence type="ECO:0000256" key="1">
    <source>
        <dbReference type="SAM" id="MobiDB-lite"/>
    </source>
</evidence>
<protein>
    <submittedName>
        <fullName evidence="2">Uncharacterized protein</fullName>
    </submittedName>
</protein>
<keyword evidence="3" id="KW-1185">Reference proteome</keyword>
<gene>
    <name evidence="2" type="ORF">QVD17_08797</name>
</gene>
<sequence length="141" mass="15954">MIPVVAVSAAACDGDEDPESTIGEKASEVEFDYQAITDPEIKDSEERKHICIWVKGNEACKNIMLIGHSKHHDLRFAYGSKLTYAEDDEYVYNAGFFHGIHKAYDNDKAFGVDYDDKAEMDDATNHKMDEDEVPEMNRDDV</sequence>
<accession>A0AAD8L355</accession>
<reference evidence="2" key="1">
    <citation type="journal article" date="2023" name="bioRxiv">
        <title>Improved chromosome-level genome assembly for marigold (Tagetes erecta).</title>
        <authorList>
            <person name="Jiang F."/>
            <person name="Yuan L."/>
            <person name="Wang S."/>
            <person name="Wang H."/>
            <person name="Xu D."/>
            <person name="Wang A."/>
            <person name="Fan W."/>
        </authorList>
    </citation>
    <scope>NUCLEOTIDE SEQUENCE</scope>
    <source>
        <strain evidence="2">WSJ</strain>
        <tissue evidence="2">Leaf</tissue>
    </source>
</reference>
<dbReference type="EMBL" id="JAUHHV010000002">
    <property type="protein sequence ID" value="KAK1431966.1"/>
    <property type="molecule type" value="Genomic_DNA"/>
</dbReference>
<proteinExistence type="predicted"/>
<comment type="caution">
    <text evidence="2">The sequence shown here is derived from an EMBL/GenBank/DDBJ whole genome shotgun (WGS) entry which is preliminary data.</text>
</comment>
<organism evidence="2 3">
    <name type="scientific">Tagetes erecta</name>
    <name type="common">African marigold</name>
    <dbReference type="NCBI Taxonomy" id="13708"/>
    <lineage>
        <taxon>Eukaryota</taxon>
        <taxon>Viridiplantae</taxon>
        <taxon>Streptophyta</taxon>
        <taxon>Embryophyta</taxon>
        <taxon>Tracheophyta</taxon>
        <taxon>Spermatophyta</taxon>
        <taxon>Magnoliopsida</taxon>
        <taxon>eudicotyledons</taxon>
        <taxon>Gunneridae</taxon>
        <taxon>Pentapetalae</taxon>
        <taxon>asterids</taxon>
        <taxon>campanulids</taxon>
        <taxon>Asterales</taxon>
        <taxon>Asteraceae</taxon>
        <taxon>Asteroideae</taxon>
        <taxon>Heliantheae alliance</taxon>
        <taxon>Tageteae</taxon>
        <taxon>Tagetes</taxon>
    </lineage>
</organism>
<evidence type="ECO:0000313" key="2">
    <source>
        <dbReference type="EMBL" id="KAK1431966.1"/>
    </source>
</evidence>
<name>A0AAD8L355_TARER</name>
<feature type="compositionally biased region" description="Basic and acidic residues" evidence="1">
    <location>
        <begin position="123"/>
        <end position="141"/>
    </location>
</feature>
<evidence type="ECO:0000313" key="3">
    <source>
        <dbReference type="Proteomes" id="UP001229421"/>
    </source>
</evidence>
<dbReference type="Proteomes" id="UP001229421">
    <property type="component" value="Unassembled WGS sequence"/>
</dbReference>